<organism evidence="2 3">
    <name type="scientific">Methanolobus vulcani</name>
    <dbReference type="NCBI Taxonomy" id="38026"/>
    <lineage>
        <taxon>Archaea</taxon>
        <taxon>Methanobacteriati</taxon>
        <taxon>Methanobacteriota</taxon>
        <taxon>Stenosarchaea group</taxon>
        <taxon>Methanomicrobia</taxon>
        <taxon>Methanosarcinales</taxon>
        <taxon>Methanosarcinaceae</taxon>
        <taxon>Methanolobus</taxon>
    </lineage>
</organism>
<evidence type="ECO:0000313" key="3">
    <source>
        <dbReference type="Proteomes" id="UP000199259"/>
    </source>
</evidence>
<name>A0A7Z7AYC2_9EURY</name>
<dbReference type="InterPro" id="IPR018977">
    <property type="entry name" value="NurA_domain"/>
</dbReference>
<comment type="caution">
    <text evidence="2">The sequence shown here is derived from an EMBL/GenBank/DDBJ whole genome shotgun (WGS) entry which is preliminary data.</text>
</comment>
<sequence>MTLEPVHIKEIHEIVDRIDKCFKKDENDNDDNEKVKNIFERLRKLEYNDKVVLRSIGSVRRGKASIERLLHSEDPYPVSYSCDSGSTTAKTFDNGLYIDFCHCAIACTPTDLDVHSKRTIVAAAYTLSDKVYLNTSNNWESFDNGCGRKKIIRVQPGLLNKKVTDILHDIALYLSESEHILWMLDSIGNDDFFIMDGPIYPKRIMYWMVVNSEDVDISIDPSSRKIIQNYIDIMDHHIENMKPLVGFVKNPEDMQIMLALRKQEPELDLPWLVDAQFFKNALSLERTGLKKREADKYITYTNWFVQPNQFYEKMLKSTSPLVAEMTSSKFDAEDYALSFFMAYVPKLNTIFKIESPYGLVKNEELRNRMTRKVLYDLALNGIPKTLSKADSIAKIPVPERKNIIDRFRNSKIDTNYNSIRWDEKDER</sequence>
<protein>
    <submittedName>
        <fullName evidence="2">NurA domain-containing protein</fullName>
    </submittedName>
</protein>
<evidence type="ECO:0000313" key="2">
    <source>
        <dbReference type="EMBL" id="SDG20103.1"/>
    </source>
</evidence>
<dbReference type="RefSeq" id="WP_091710681.1">
    <property type="nucleotide sequence ID" value="NZ_FNCA01000009.1"/>
</dbReference>
<dbReference type="EMBL" id="FNCA01000009">
    <property type="protein sequence ID" value="SDG20103.1"/>
    <property type="molecule type" value="Genomic_DNA"/>
</dbReference>
<dbReference type="OrthoDB" id="190207at2157"/>
<dbReference type="Proteomes" id="UP000199259">
    <property type="component" value="Unassembled WGS sequence"/>
</dbReference>
<keyword evidence="3" id="KW-1185">Reference proteome</keyword>
<feature type="domain" description="NurA" evidence="1">
    <location>
        <begin position="77"/>
        <end position="395"/>
    </location>
</feature>
<gene>
    <name evidence="2" type="ORF">SAMN04488589_2391</name>
</gene>
<evidence type="ECO:0000259" key="1">
    <source>
        <dbReference type="SMART" id="SM00933"/>
    </source>
</evidence>
<dbReference type="Pfam" id="PF09376">
    <property type="entry name" value="NurA"/>
    <property type="match status" value="1"/>
</dbReference>
<dbReference type="AlphaFoldDB" id="A0A7Z7AYC2"/>
<reference evidence="2 3" key="1">
    <citation type="submission" date="2016-10" db="EMBL/GenBank/DDBJ databases">
        <authorList>
            <person name="Varghese N."/>
            <person name="Submissions S."/>
        </authorList>
    </citation>
    <scope>NUCLEOTIDE SEQUENCE [LARGE SCALE GENOMIC DNA]</scope>
    <source>
        <strain evidence="2 3">PL 12/M</strain>
    </source>
</reference>
<dbReference type="SMART" id="SM00933">
    <property type="entry name" value="NurA"/>
    <property type="match status" value="1"/>
</dbReference>
<proteinExistence type="predicted"/>
<accession>A0A7Z7AYC2</accession>